<protein>
    <submittedName>
        <fullName evidence="1">Uncharacterized protein</fullName>
    </submittedName>
</protein>
<dbReference type="Proteomes" id="UP001064048">
    <property type="component" value="Chromosome 28"/>
</dbReference>
<dbReference type="EMBL" id="CM046128">
    <property type="protein sequence ID" value="KAI8433196.1"/>
    <property type="molecule type" value="Genomic_DNA"/>
</dbReference>
<name>A0ACC0K9M6_CHOFU</name>
<comment type="caution">
    <text evidence="1">The sequence shown here is derived from an EMBL/GenBank/DDBJ whole genome shotgun (WGS) entry which is preliminary data.</text>
</comment>
<gene>
    <name evidence="1" type="ORF">MSG28_015288</name>
</gene>
<evidence type="ECO:0000313" key="1">
    <source>
        <dbReference type="EMBL" id="KAI8433196.1"/>
    </source>
</evidence>
<accession>A0ACC0K9M6</accession>
<proteinExistence type="predicted"/>
<organism evidence="1 2">
    <name type="scientific">Choristoneura fumiferana</name>
    <name type="common">Spruce budworm moth</name>
    <name type="synonym">Archips fumiferana</name>
    <dbReference type="NCBI Taxonomy" id="7141"/>
    <lineage>
        <taxon>Eukaryota</taxon>
        <taxon>Metazoa</taxon>
        <taxon>Ecdysozoa</taxon>
        <taxon>Arthropoda</taxon>
        <taxon>Hexapoda</taxon>
        <taxon>Insecta</taxon>
        <taxon>Pterygota</taxon>
        <taxon>Neoptera</taxon>
        <taxon>Endopterygota</taxon>
        <taxon>Lepidoptera</taxon>
        <taxon>Glossata</taxon>
        <taxon>Ditrysia</taxon>
        <taxon>Tortricoidea</taxon>
        <taxon>Tortricidae</taxon>
        <taxon>Tortricinae</taxon>
        <taxon>Choristoneura</taxon>
    </lineage>
</organism>
<evidence type="ECO:0000313" key="2">
    <source>
        <dbReference type="Proteomes" id="UP001064048"/>
    </source>
</evidence>
<keyword evidence="2" id="KW-1185">Reference proteome</keyword>
<sequence length="119" mass="13036">MALDFVCVRVKKEQDWDGVSEAAVSAGLYAGHEIKEEMVLGPEVLQPSDVAFMLRSQDRDKTPDFSPGTAAPEPLAAPRHPGPGSKGAPVKRERDEELPMVRIHSPYGFDGEMVFRTIS</sequence>
<reference evidence="1 2" key="1">
    <citation type="journal article" date="2022" name="Genome Biol. Evol.">
        <title>The Spruce Budworm Genome: Reconstructing the Evolutionary History of Antifreeze Proteins.</title>
        <authorList>
            <person name="Beliveau C."/>
            <person name="Gagne P."/>
            <person name="Picq S."/>
            <person name="Vernygora O."/>
            <person name="Keeling C.I."/>
            <person name="Pinkney K."/>
            <person name="Doucet D."/>
            <person name="Wen F."/>
            <person name="Johnston J.S."/>
            <person name="Maaroufi H."/>
            <person name="Boyle B."/>
            <person name="Laroche J."/>
            <person name="Dewar K."/>
            <person name="Juretic N."/>
            <person name="Blackburn G."/>
            <person name="Nisole A."/>
            <person name="Brunet B."/>
            <person name="Brandao M."/>
            <person name="Lumley L."/>
            <person name="Duan J."/>
            <person name="Quan G."/>
            <person name="Lucarotti C.J."/>
            <person name="Roe A.D."/>
            <person name="Sperling F.A.H."/>
            <person name="Levesque R.C."/>
            <person name="Cusson M."/>
        </authorList>
    </citation>
    <scope>NUCLEOTIDE SEQUENCE [LARGE SCALE GENOMIC DNA]</scope>
    <source>
        <strain evidence="1">Glfc:IPQL:Cfum</strain>
    </source>
</reference>